<protein>
    <submittedName>
        <fullName evidence="1">Uncharacterized protein</fullName>
    </submittedName>
</protein>
<comment type="caution">
    <text evidence="1">The sequence shown here is derived from an EMBL/GenBank/DDBJ whole genome shotgun (WGS) entry which is preliminary data.</text>
</comment>
<evidence type="ECO:0000313" key="1">
    <source>
        <dbReference type="EMBL" id="MBW2963013.1"/>
    </source>
</evidence>
<evidence type="ECO:0000313" key="2">
    <source>
        <dbReference type="Proteomes" id="UP000719267"/>
    </source>
</evidence>
<dbReference type="Proteomes" id="UP000719267">
    <property type="component" value="Unassembled WGS sequence"/>
</dbReference>
<dbReference type="EMBL" id="JAHWDF010000025">
    <property type="protein sequence ID" value="MBW2963013.1"/>
    <property type="molecule type" value="Genomic_DNA"/>
</dbReference>
<name>A0ABS6W7B9_9FLAO</name>
<gene>
    <name evidence="1" type="ORF">KW502_14590</name>
</gene>
<accession>A0ABS6W7B9</accession>
<keyword evidence="2" id="KW-1185">Reference proteome</keyword>
<dbReference type="RefSeq" id="WP_219041296.1">
    <property type="nucleotide sequence ID" value="NZ_JAHWDF010000025.1"/>
</dbReference>
<sequence length="129" mass="15945">MHKEFNPIFSHDDEHVISHKKNSNELDHWMAHLLFIVKEMNYLKKLSEKELTGKEYYFLKLELERKKIENNKLITTLEKYIKSRSILNECDDMECDRLFIYEHEIYRKKYDRFISTYRTTKEMLFNLLT</sequence>
<reference evidence="1 2" key="1">
    <citation type="submission" date="2021-07" db="EMBL/GenBank/DDBJ databases">
        <title>Mesonia aestuariivivens sp. nov., isolated from a tidal flat.</title>
        <authorList>
            <person name="Kim Y.-O."/>
            <person name="Yoon J.-H."/>
        </authorList>
    </citation>
    <scope>NUCLEOTIDE SEQUENCE [LARGE SCALE GENOMIC DNA]</scope>
    <source>
        <strain evidence="1 2">JHPTF-M18</strain>
    </source>
</reference>
<organism evidence="1 2">
    <name type="scientific">Mesonia aestuariivivens</name>
    <dbReference type="NCBI Taxonomy" id="2796128"/>
    <lineage>
        <taxon>Bacteria</taxon>
        <taxon>Pseudomonadati</taxon>
        <taxon>Bacteroidota</taxon>
        <taxon>Flavobacteriia</taxon>
        <taxon>Flavobacteriales</taxon>
        <taxon>Flavobacteriaceae</taxon>
        <taxon>Mesonia</taxon>
    </lineage>
</organism>
<proteinExistence type="predicted"/>